<dbReference type="EMBL" id="JANTQA010000075">
    <property type="protein sequence ID" value="KAJ3424032.1"/>
    <property type="molecule type" value="Genomic_DNA"/>
</dbReference>
<evidence type="ECO:0000313" key="3">
    <source>
        <dbReference type="Proteomes" id="UP001146793"/>
    </source>
</evidence>
<dbReference type="Proteomes" id="UP001146793">
    <property type="component" value="Unassembled WGS sequence"/>
</dbReference>
<organism evidence="2 3">
    <name type="scientific">Anaeramoeba flamelloides</name>
    <dbReference type="NCBI Taxonomy" id="1746091"/>
    <lineage>
        <taxon>Eukaryota</taxon>
        <taxon>Metamonada</taxon>
        <taxon>Anaeramoebidae</taxon>
        <taxon>Anaeramoeba</taxon>
    </lineage>
</organism>
<sequence>MNELQKELETNQMEQEEQLSEIRKTNEVFSNKYKRIGVEISENQKSVSFRKGCRVCCEKIYSKGIHEIEYQIEGFSNPNNDRNRIEIGVVVPERRETLINVNHDWAGTFWFRTWWQNNEPSSWKGKDGSSLEKYGKPIKKGDRFTILLNMDEKELSFSINNYNYGIAFNNLPEKVSLFILAWRERGNKISLI</sequence>
<gene>
    <name evidence="2" type="ORF">M0812_29664</name>
</gene>
<evidence type="ECO:0000313" key="2">
    <source>
        <dbReference type="EMBL" id="KAJ3424032.1"/>
    </source>
</evidence>
<feature type="domain" description="SPRY" evidence="1">
    <location>
        <begin position="123"/>
        <end position="189"/>
    </location>
</feature>
<name>A0AAV7Y2D3_9EUKA</name>
<proteinExistence type="predicted"/>
<dbReference type="InterPro" id="IPR013320">
    <property type="entry name" value="ConA-like_dom_sf"/>
</dbReference>
<evidence type="ECO:0000259" key="1">
    <source>
        <dbReference type="Pfam" id="PF00622"/>
    </source>
</evidence>
<accession>A0AAV7Y2D3</accession>
<dbReference type="Gene3D" id="2.60.120.920">
    <property type="match status" value="1"/>
</dbReference>
<reference evidence="2" key="1">
    <citation type="submission" date="2022-08" db="EMBL/GenBank/DDBJ databases">
        <title>Novel sulphate-reducing endosymbionts in the free-living metamonad Anaeramoeba.</title>
        <authorList>
            <person name="Jerlstrom-Hultqvist J."/>
            <person name="Cepicka I."/>
            <person name="Gallot-Lavallee L."/>
            <person name="Salas-Leiva D."/>
            <person name="Curtis B.A."/>
            <person name="Zahonova K."/>
            <person name="Pipaliya S."/>
            <person name="Dacks J."/>
            <person name="Roger A.J."/>
        </authorList>
    </citation>
    <scope>NUCLEOTIDE SEQUENCE</scope>
    <source>
        <strain evidence="2">Busselton2</strain>
    </source>
</reference>
<dbReference type="AlphaFoldDB" id="A0AAV7Y2D3"/>
<dbReference type="SUPFAM" id="SSF49899">
    <property type="entry name" value="Concanavalin A-like lectins/glucanases"/>
    <property type="match status" value="1"/>
</dbReference>
<dbReference type="Pfam" id="PF00622">
    <property type="entry name" value="SPRY"/>
    <property type="match status" value="1"/>
</dbReference>
<dbReference type="InterPro" id="IPR003877">
    <property type="entry name" value="SPRY_dom"/>
</dbReference>
<protein>
    <submittedName>
        <fullName evidence="2">Spry domain containing socs box protein</fullName>
    </submittedName>
</protein>
<comment type="caution">
    <text evidence="2">The sequence shown here is derived from an EMBL/GenBank/DDBJ whole genome shotgun (WGS) entry which is preliminary data.</text>
</comment>
<dbReference type="InterPro" id="IPR043136">
    <property type="entry name" value="B30.2/SPRY_sf"/>
</dbReference>